<comment type="subcellular location">
    <subcellularLocation>
        <location evidence="2">Cell membrane</location>
    </subcellularLocation>
    <subcellularLocation>
        <location evidence="3">Cytoplasm</location>
        <location evidence="3">Perinuclear region</location>
    </subcellularLocation>
    <subcellularLocation>
        <location evidence="1">Nucleus</location>
    </subcellularLocation>
</comment>
<evidence type="ECO:0000256" key="1">
    <source>
        <dbReference type="ARBA" id="ARBA00004123"/>
    </source>
</evidence>
<keyword evidence="6" id="KW-0519">Myristate</keyword>
<dbReference type="InterPro" id="IPR042460">
    <property type="entry name" value="DCN1-like_PONY"/>
</dbReference>
<keyword evidence="13" id="KW-1185">Reference proteome</keyword>
<accession>A0AAQ4FIA1</accession>
<dbReference type="GO" id="GO:0048471">
    <property type="term" value="C:perinuclear region of cytoplasm"/>
    <property type="evidence" value="ECO:0007669"/>
    <property type="project" value="UniProtKB-SubCell"/>
</dbReference>
<dbReference type="GO" id="GO:0000151">
    <property type="term" value="C:ubiquitin ligase complex"/>
    <property type="evidence" value="ECO:0007669"/>
    <property type="project" value="TreeGrafter"/>
</dbReference>
<keyword evidence="7" id="KW-0472">Membrane</keyword>
<keyword evidence="9" id="KW-0449">Lipoprotein</keyword>
<keyword evidence="4" id="KW-1003">Cell membrane</keyword>
<dbReference type="Gene3D" id="1.10.238.200">
    <property type="entry name" value="Cullin, PONY binding domain"/>
    <property type="match status" value="1"/>
</dbReference>
<dbReference type="GO" id="GO:0045116">
    <property type="term" value="P:protein neddylation"/>
    <property type="evidence" value="ECO:0007669"/>
    <property type="project" value="TreeGrafter"/>
</dbReference>
<dbReference type="PANTHER" id="PTHR12281:SF31">
    <property type="entry name" value="DCN1-LIKE PROTEIN 3"/>
    <property type="match status" value="1"/>
</dbReference>
<keyword evidence="5" id="KW-0963">Cytoplasm</keyword>
<sequence length="343" mass="38881">MFYPRLQPGRRGTFEPRHSEARALALFEKYRDPEEDAVLAEGIVRLCDDLGVRPEEFRVLLLAWKFGAQQMCRFTRDEFLSGCRALRADSVSAIQARFPELVSEAREPTRFRDLYRFTFRFGLETGQRTLPTDMAAQLWRLVFSLEPPPVLERWLAFLESHPEVRGITSDTWNMFLHFAETAGRDLSTYDDSEAWPSLFDDFVERSDSVLLKGCDSSQMSSQSAAASSTEVEETAAPAADAVTVCELQATSTEWLNSIEAHADCSILLLRQTLTRDPNCTLRAVATHRGHENHVGLADGAGISKHLYAFGFQRHTNSCEKGARQYRSTDCETKRCFLWSRDCA</sequence>
<dbReference type="FunFam" id="1.10.238.10:FF:000126">
    <property type="entry name" value="DCN1-like protein"/>
    <property type="match status" value="1"/>
</dbReference>
<dbReference type="AlphaFoldDB" id="A0AAQ4FIA1"/>
<dbReference type="GO" id="GO:0005634">
    <property type="term" value="C:nucleus"/>
    <property type="evidence" value="ECO:0007669"/>
    <property type="project" value="UniProtKB-SubCell"/>
</dbReference>
<evidence type="ECO:0000256" key="4">
    <source>
        <dbReference type="ARBA" id="ARBA00022475"/>
    </source>
</evidence>
<dbReference type="PANTHER" id="PTHR12281">
    <property type="entry name" value="RP42 RELATED"/>
    <property type="match status" value="1"/>
</dbReference>
<dbReference type="GO" id="GO:0032182">
    <property type="term" value="F:ubiquitin-like protein binding"/>
    <property type="evidence" value="ECO:0007669"/>
    <property type="project" value="TreeGrafter"/>
</dbReference>
<evidence type="ECO:0000256" key="5">
    <source>
        <dbReference type="ARBA" id="ARBA00022490"/>
    </source>
</evidence>
<dbReference type="GO" id="GO:0005886">
    <property type="term" value="C:plasma membrane"/>
    <property type="evidence" value="ECO:0007669"/>
    <property type="project" value="UniProtKB-SubCell"/>
</dbReference>
<name>A0AAQ4FIA1_AMBAM</name>
<evidence type="ECO:0000256" key="2">
    <source>
        <dbReference type="ARBA" id="ARBA00004236"/>
    </source>
</evidence>
<gene>
    <name evidence="12" type="ORF">V5799_023758</name>
</gene>
<comment type="caution">
    <text evidence="12">The sequence shown here is derived from an EMBL/GenBank/DDBJ whole genome shotgun (WGS) entry which is preliminary data.</text>
</comment>
<dbReference type="GO" id="GO:2000436">
    <property type="term" value="P:positive regulation of protein neddylation"/>
    <property type="evidence" value="ECO:0007669"/>
    <property type="project" value="UniProtKB-ARBA"/>
</dbReference>
<keyword evidence="8" id="KW-0539">Nucleus</keyword>
<dbReference type="GO" id="GO:0097602">
    <property type="term" value="F:cullin family protein binding"/>
    <property type="evidence" value="ECO:0007669"/>
    <property type="project" value="TreeGrafter"/>
</dbReference>
<protein>
    <recommendedName>
        <fullName evidence="10">Defective in cullin neddylation protein</fullName>
    </recommendedName>
</protein>
<organism evidence="12 13">
    <name type="scientific">Amblyomma americanum</name>
    <name type="common">Lone star tick</name>
    <dbReference type="NCBI Taxonomy" id="6943"/>
    <lineage>
        <taxon>Eukaryota</taxon>
        <taxon>Metazoa</taxon>
        <taxon>Ecdysozoa</taxon>
        <taxon>Arthropoda</taxon>
        <taxon>Chelicerata</taxon>
        <taxon>Arachnida</taxon>
        <taxon>Acari</taxon>
        <taxon>Parasitiformes</taxon>
        <taxon>Ixodida</taxon>
        <taxon>Ixodoidea</taxon>
        <taxon>Ixodidae</taxon>
        <taxon>Amblyomminae</taxon>
        <taxon>Amblyomma</taxon>
    </lineage>
</organism>
<dbReference type="EMBL" id="JARKHS020002730">
    <property type="protein sequence ID" value="KAK8786465.1"/>
    <property type="molecule type" value="Genomic_DNA"/>
</dbReference>
<evidence type="ECO:0000256" key="6">
    <source>
        <dbReference type="ARBA" id="ARBA00022707"/>
    </source>
</evidence>
<evidence type="ECO:0000256" key="10">
    <source>
        <dbReference type="RuleBase" id="RU410713"/>
    </source>
</evidence>
<dbReference type="InterPro" id="IPR005176">
    <property type="entry name" value="PONY_dom"/>
</dbReference>
<evidence type="ECO:0000256" key="7">
    <source>
        <dbReference type="ARBA" id="ARBA00023136"/>
    </source>
</evidence>
<evidence type="ECO:0000313" key="13">
    <source>
        <dbReference type="Proteomes" id="UP001321473"/>
    </source>
</evidence>
<evidence type="ECO:0000259" key="11">
    <source>
        <dbReference type="PROSITE" id="PS51229"/>
    </source>
</evidence>
<evidence type="ECO:0000313" key="12">
    <source>
        <dbReference type="EMBL" id="KAK8786465.1"/>
    </source>
</evidence>
<evidence type="ECO:0000256" key="8">
    <source>
        <dbReference type="ARBA" id="ARBA00023242"/>
    </source>
</evidence>
<feature type="domain" description="DCUN1" evidence="11">
    <location>
        <begin position="18"/>
        <end position="207"/>
    </location>
</feature>
<dbReference type="GO" id="GO:0031624">
    <property type="term" value="F:ubiquitin conjugating enzyme binding"/>
    <property type="evidence" value="ECO:0007669"/>
    <property type="project" value="TreeGrafter"/>
</dbReference>
<reference evidence="12 13" key="1">
    <citation type="journal article" date="2023" name="Arcadia Sci">
        <title>De novo assembly of a long-read Amblyomma americanum tick genome.</title>
        <authorList>
            <person name="Chou S."/>
            <person name="Poskanzer K.E."/>
            <person name="Rollins M."/>
            <person name="Thuy-Boun P.S."/>
        </authorList>
    </citation>
    <scope>NUCLEOTIDE SEQUENCE [LARGE SCALE GENOMIC DNA]</scope>
    <source>
        <strain evidence="12">F_SG_1</strain>
        <tissue evidence="12">Salivary glands</tissue>
    </source>
</reference>
<evidence type="ECO:0000256" key="9">
    <source>
        <dbReference type="ARBA" id="ARBA00023288"/>
    </source>
</evidence>
<evidence type="ECO:0000256" key="3">
    <source>
        <dbReference type="ARBA" id="ARBA00004556"/>
    </source>
</evidence>
<dbReference type="Proteomes" id="UP001321473">
    <property type="component" value="Unassembled WGS sequence"/>
</dbReference>
<dbReference type="FunFam" id="1.10.238.200:FF:000003">
    <property type="entry name" value="DCN1-like protein 3"/>
    <property type="match status" value="1"/>
</dbReference>
<dbReference type="InterPro" id="IPR014764">
    <property type="entry name" value="DCN-prot"/>
</dbReference>
<dbReference type="PROSITE" id="PS51229">
    <property type="entry name" value="DCUN1"/>
    <property type="match status" value="1"/>
</dbReference>
<comment type="function">
    <text evidence="10">Neddylation of cullins play an essential role in the regulation of SCF-type complexes activity.</text>
</comment>
<dbReference type="Gene3D" id="1.10.238.10">
    <property type="entry name" value="EF-hand"/>
    <property type="match status" value="1"/>
</dbReference>
<dbReference type="Pfam" id="PF03556">
    <property type="entry name" value="Cullin_binding"/>
    <property type="match status" value="1"/>
</dbReference>
<proteinExistence type="predicted"/>